<dbReference type="EMBL" id="CP134879">
    <property type="protein sequence ID" value="WNM25665.1"/>
    <property type="molecule type" value="Genomic_DNA"/>
</dbReference>
<keyword evidence="2" id="KW-1185">Reference proteome</keyword>
<evidence type="ECO:0000313" key="2">
    <source>
        <dbReference type="Proteomes" id="UP001304125"/>
    </source>
</evidence>
<organism evidence="1 2">
    <name type="scientific">Demequina capsici</name>
    <dbReference type="NCBI Taxonomy" id="3075620"/>
    <lineage>
        <taxon>Bacteria</taxon>
        <taxon>Bacillati</taxon>
        <taxon>Actinomycetota</taxon>
        <taxon>Actinomycetes</taxon>
        <taxon>Micrococcales</taxon>
        <taxon>Demequinaceae</taxon>
        <taxon>Demequina</taxon>
    </lineage>
</organism>
<dbReference type="AlphaFoldDB" id="A0AA96J8R5"/>
<sequence>MLDWDEVRARIVALGMGLDDVILMGSGPMLAHGLVDRIGDVDLVARGAAWRHAALCGSSEAGARGDQVVRLHGSVEVFSGWFGRPADEVFATASRVDGILVGSLEEVLAFKLVLGRPKDLPHIAILREAIRRSGTSFS</sequence>
<name>A0AA96J8R5_9MICO</name>
<accession>A0AA96J8R5</accession>
<proteinExistence type="predicted"/>
<evidence type="ECO:0000313" key="1">
    <source>
        <dbReference type="EMBL" id="WNM25665.1"/>
    </source>
</evidence>
<gene>
    <name evidence="1" type="ORF">RN606_05815</name>
</gene>
<dbReference type="Proteomes" id="UP001304125">
    <property type="component" value="Chromosome"/>
</dbReference>
<protein>
    <recommendedName>
        <fullName evidence="3">Nucleotidyltransferase family protein</fullName>
    </recommendedName>
</protein>
<reference evidence="1 2" key="1">
    <citation type="submission" date="2023-09" db="EMBL/GenBank/DDBJ databases">
        <title>Demequina sp. a novel bacteria isolated from Capsicum annuum.</title>
        <authorList>
            <person name="Humaira Z."/>
            <person name="Lee J."/>
            <person name="Cho D."/>
        </authorList>
    </citation>
    <scope>NUCLEOTIDE SEQUENCE [LARGE SCALE GENOMIC DNA]</scope>
    <source>
        <strain evidence="1 2">OYTSA14</strain>
    </source>
</reference>
<dbReference type="RefSeq" id="WP_313500972.1">
    <property type="nucleotide sequence ID" value="NZ_CP134879.1"/>
</dbReference>
<evidence type="ECO:0008006" key="3">
    <source>
        <dbReference type="Google" id="ProtNLM"/>
    </source>
</evidence>